<gene>
    <name evidence="1" type="ORF">F9Z43_05160</name>
</gene>
<dbReference type="EMBL" id="WEIK01000003">
    <property type="protein sequence ID" value="MVF48742.1"/>
    <property type="molecule type" value="Genomic_DNA"/>
</dbReference>
<protein>
    <submittedName>
        <fullName evidence="1">RHS repeat-associated core domain-containing protein</fullName>
    </submittedName>
</protein>
<dbReference type="AlphaFoldDB" id="A0A6G6UYW3"/>
<dbReference type="Proteomes" id="UP000440965">
    <property type="component" value="Unassembled WGS sequence"/>
</dbReference>
<evidence type="ECO:0000313" key="1">
    <source>
        <dbReference type="EMBL" id="MVF48742.1"/>
    </source>
</evidence>
<proteinExistence type="predicted"/>
<name>A0A6G6UYW3_9PSED</name>
<accession>A0A6G6UYW3</accession>
<comment type="caution">
    <text evidence="1">The sequence shown here is derived from an EMBL/GenBank/DDBJ whole genome shotgun (WGS) entry which is preliminary data.</text>
</comment>
<organism evidence="1 2">
    <name type="scientific">Pseudomonas monteilii</name>
    <dbReference type="NCBI Taxonomy" id="76759"/>
    <lineage>
        <taxon>Bacteria</taxon>
        <taxon>Pseudomonadati</taxon>
        <taxon>Pseudomonadota</taxon>
        <taxon>Gammaproteobacteria</taxon>
        <taxon>Pseudomonadales</taxon>
        <taxon>Pseudomonadaceae</taxon>
        <taxon>Pseudomonas</taxon>
    </lineage>
</organism>
<dbReference type="SUPFAM" id="SSF56399">
    <property type="entry name" value="ADP-ribosylation"/>
    <property type="match status" value="1"/>
</dbReference>
<sequence>MLKYIRIMKQQTFGLLCMGITQMKKYVEKLFYEGRSLVCQVGTAHTRLLYANDRLLSQQRERAGLVQTIGRNSVVAVWESGILTREAYSPYGASSSGQALTPVGFNGQWRDVLMDSYPLGQGKRLYRPRLMRFLAPDSQSPFDRGGMNAYCYCSADPINFHDPSGEAHVKILGVKLPLRVSSGLGKALRANDLPTLSKRSVRDSLMHDLSSEFASGRANSPSLIIVPARKDESNTFTYRGNRYRFTPAEMVSSSHHVTGTKANYVPVSPSAPSWLSQPAGSGDAIREPATPSAPPLSPSAVRALRSGQTDN</sequence>
<dbReference type="InterPro" id="IPR022385">
    <property type="entry name" value="Rhs_assc_core"/>
</dbReference>
<reference evidence="1 2" key="1">
    <citation type="submission" date="2019-10" db="EMBL/GenBank/DDBJ databases">
        <title>XDR Pseudomonas monteilii producing IMP-16 from LCR.</title>
        <authorList>
            <person name="Ballaben A."/>
            <person name="Doi Y."/>
        </authorList>
    </citation>
    <scope>NUCLEOTIDE SEQUENCE [LARGE SCALE GENOMIC DNA]</scope>
    <source>
        <strain evidence="1 2">597/14</strain>
    </source>
</reference>
<evidence type="ECO:0000313" key="2">
    <source>
        <dbReference type="Proteomes" id="UP000440965"/>
    </source>
</evidence>
<dbReference type="NCBIfam" id="TIGR03696">
    <property type="entry name" value="Rhs_assc_core"/>
    <property type="match status" value="1"/>
</dbReference>
<dbReference type="RefSeq" id="WP_082426402.1">
    <property type="nucleotide sequence ID" value="NZ_CP014062.1"/>
</dbReference>
<dbReference type="Gene3D" id="2.180.10.10">
    <property type="entry name" value="RHS repeat-associated core"/>
    <property type="match status" value="1"/>
</dbReference>